<accession>A0ABS6YFB9</accession>
<sequence>MQPGPNVRGRQAVGYVKDLTNQQEHLYSVLNQWKYQLADCLEDGGSLMLGVG</sequence>
<comment type="caution">
    <text evidence="1">The sequence shown here is derived from an EMBL/GenBank/DDBJ whole genome shotgun (WGS) entry which is preliminary data.</text>
</comment>
<name>A0ABS6YFB9_9ACTN</name>
<reference evidence="1 2" key="1">
    <citation type="submission" date="2019-11" db="EMBL/GenBank/DDBJ databases">
        <authorList>
            <person name="Ay H."/>
        </authorList>
    </citation>
    <scope>NUCLEOTIDE SEQUENCE [LARGE SCALE GENOMIC DNA]</scope>
    <source>
        <strain evidence="1 2">BG9H</strain>
    </source>
</reference>
<protein>
    <submittedName>
        <fullName evidence="1">Uncharacterized protein</fullName>
    </submittedName>
</protein>
<evidence type="ECO:0000313" key="1">
    <source>
        <dbReference type="EMBL" id="MBW5420103.1"/>
    </source>
</evidence>
<dbReference type="EMBL" id="WMBF01000002">
    <property type="protein sequence ID" value="MBW5420103.1"/>
    <property type="molecule type" value="Genomic_DNA"/>
</dbReference>
<dbReference type="RefSeq" id="WP_219686609.1">
    <property type="nucleotide sequence ID" value="NZ_WMBF01000002.1"/>
</dbReference>
<dbReference type="Proteomes" id="UP001197114">
    <property type="component" value="Unassembled WGS sequence"/>
</dbReference>
<evidence type="ECO:0000313" key="2">
    <source>
        <dbReference type="Proteomes" id="UP001197114"/>
    </source>
</evidence>
<proteinExistence type="predicted"/>
<organism evidence="1 2">
    <name type="scientific">Streptomyces anatolicus</name>
    <dbReference type="NCBI Taxonomy" id="2675858"/>
    <lineage>
        <taxon>Bacteria</taxon>
        <taxon>Bacillati</taxon>
        <taxon>Actinomycetota</taxon>
        <taxon>Actinomycetes</taxon>
        <taxon>Kitasatosporales</taxon>
        <taxon>Streptomycetaceae</taxon>
        <taxon>Streptomyces</taxon>
    </lineage>
</organism>
<gene>
    <name evidence="1" type="ORF">GKQ77_00720</name>
</gene>
<keyword evidence="2" id="KW-1185">Reference proteome</keyword>